<evidence type="ECO:0000313" key="2">
    <source>
        <dbReference type="EMBL" id="KAK4326752.1"/>
    </source>
</evidence>
<gene>
    <name evidence="1" type="ORF">Pmani_002742</name>
    <name evidence="2" type="ORF">Pmani_002769</name>
    <name evidence="3" type="ORF">Pmani_002781</name>
</gene>
<proteinExistence type="predicted"/>
<evidence type="ECO:0000313" key="4">
    <source>
        <dbReference type="Proteomes" id="UP001292094"/>
    </source>
</evidence>
<evidence type="ECO:0000313" key="3">
    <source>
        <dbReference type="EMBL" id="KAK4326764.1"/>
    </source>
</evidence>
<dbReference type="EMBL" id="JAWZYT010000201">
    <property type="protein sequence ID" value="KAK4326723.1"/>
    <property type="molecule type" value="Genomic_DNA"/>
</dbReference>
<name>A0AAE1QHW6_9EUCA</name>
<protein>
    <submittedName>
        <fullName evidence="1">Uncharacterized protein</fullName>
    </submittedName>
</protein>
<reference evidence="1" key="1">
    <citation type="submission" date="2023-11" db="EMBL/GenBank/DDBJ databases">
        <title>Genome assemblies of two species of porcelain crab, Petrolisthes cinctipes and Petrolisthes manimaculis (Anomura: Porcellanidae).</title>
        <authorList>
            <person name="Angst P."/>
        </authorList>
    </citation>
    <scope>NUCLEOTIDE SEQUENCE</scope>
    <source>
        <strain evidence="1">PB745_02</strain>
        <tissue evidence="1">Gill</tissue>
    </source>
</reference>
<dbReference type="Proteomes" id="UP001292094">
    <property type="component" value="Unassembled WGS sequence"/>
</dbReference>
<accession>A0AAE1QHW6</accession>
<dbReference type="AlphaFoldDB" id="A0AAE1QHW6"/>
<keyword evidence="4" id="KW-1185">Reference proteome</keyword>
<comment type="caution">
    <text evidence="1">The sequence shown here is derived from an EMBL/GenBank/DDBJ whole genome shotgun (WGS) entry which is preliminary data.</text>
</comment>
<dbReference type="EMBL" id="JAWZYT010000201">
    <property type="protein sequence ID" value="KAK4326764.1"/>
    <property type="molecule type" value="Genomic_DNA"/>
</dbReference>
<evidence type="ECO:0000313" key="1">
    <source>
        <dbReference type="EMBL" id="KAK4326723.1"/>
    </source>
</evidence>
<organism evidence="1 4">
    <name type="scientific">Petrolisthes manimaculis</name>
    <dbReference type="NCBI Taxonomy" id="1843537"/>
    <lineage>
        <taxon>Eukaryota</taxon>
        <taxon>Metazoa</taxon>
        <taxon>Ecdysozoa</taxon>
        <taxon>Arthropoda</taxon>
        <taxon>Crustacea</taxon>
        <taxon>Multicrustacea</taxon>
        <taxon>Malacostraca</taxon>
        <taxon>Eumalacostraca</taxon>
        <taxon>Eucarida</taxon>
        <taxon>Decapoda</taxon>
        <taxon>Pleocyemata</taxon>
        <taxon>Anomura</taxon>
        <taxon>Galatheoidea</taxon>
        <taxon>Porcellanidae</taxon>
        <taxon>Petrolisthes</taxon>
    </lineage>
</organism>
<sequence length="128" mass="15313">MNDHIREAMNLRDDIRKKLKRDRHNITLLEQYKREKKRVRSLIAEGKAKYYHNELWESRSNMSKTWKTIKAIIPSSKNSPKDYISDADVDKANKFNTHFANIGKNTYEKTEEILQVQTCLILYMTMEF</sequence>
<dbReference type="EMBL" id="JAWZYT010000201">
    <property type="protein sequence ID" value="KAK4326752.1"/>
    <property type="molecule type" value="Genomic_DNA"/>
</dbReference>